<organism evidence="2 3">
    <name type="scientific">Aphanothece sacrum FPU1</name>
    <dbReference type="NCBI Taxonomy" id="1920663"/>
    <lineage>
        <taxon>Bacteria</taxon>
        <taxon>Bacillati</taxon>
        <taxon>Cyanobacteriota</taxon>
        <taxon>Cyanophyceae</taxon>
        <taxon>Oscillatoriophycideae</taxon>
        <taxon>Chroococcales</taxon>
        <taxon>Aphanothecaceae</taxon>
        <taxon>Aphanothece</taxon>
    </lineage>
</organism>
<dbReference type="SUPFAM" id="SSF81301">
    <property type="entry name" value="Nucleotidyltransferase"/>
    <property type="match status" value="1"/>
</dbReference>
<feature type="domain" description="Polymerase nucleotidyl transferase" evidence="1">
    <location>
        <begin position="14"/>
        <end position="67"/>
    </location>
</feature>
<accession>A0A401IIH0</accession>
<dbReference type="AlphaFoldDB" id="A0A401IIH0"/>
<dbReference type="GO" id="GO:0016779">
    <property type="term" value="F:nucleotidyltransferase activity"/>
    <property type="evidence" value="ECO:0007669"/>
    <property type="project" value="InterPro"/>
</dbReference>
<dbReference type="InterPro" id="IPR002934">
    <property type="entry name" value="Polymerase_NTP_transf_dom"/>
</dbReference>
<dbReference type="Proteomes" id="UP000287247">
    <property type="component" value="Unassembled WGS sequence"/>
</dbReference>
<evidence type="ECO:0000259" key="1">
    <source>
        <dbReference type="Pfam" id="PF01909"/>
    </source>
</evidence>
<sequence length="110" mass="12591">MPKLLNTKLTTILDELKQSLRNIYGEQLFQLILYGSQARGEAQPDSDIDILIVLNKSFDYSQEIERTSHLIADLSLKYNTLISRSFIDSLRLTSENSSFIRNINNEGILL</sequence>
<evidence type="ECO:0000313" key="3">
    <source>
        <dbReference type="Proteomes" id="UP000287247"/>
    </source>
</evidence>
<dbReference type="OrthoDB" id="463845at2"/>
<dbReference type="Gene3D" id="3.30.460.10">
    <property type="entry name" value="Beta Polymerase, domain 2"/>
    <property type="match status" value="1"/>
</dbReference>
<protein>
    <submittedName>
        <fullName evidence="2">DNA polymerase beta domain-containing protein region</fullName>
    </submittedName>
</protein>
<dbReference type="RefSeq" id="WP_124974899.1">
    <property type="nucleotide sequence ID" value="NZ_BDQK01000013.1"/>
</dbReference>
<reference evidence="3" key="1">
    <citation type="submission" date="2017-05" db="EMBL/GenBank/DDBJ databases">
        <title>Physiological properties and genetic analysis related to exopolysaccharide production of fresh-water unicellular cyanobacterium Aphanothece sacrum, Suizenji Nori, that has been cultured as a food source in Japan.</title>
        <authorList>
            <person name="Kanesaki Y."/>
            <person name="Yoshikawa S."/>
            <person name="Ohki K."/>
        </authorList>
    </citation>
    <scope>NUCLEOTIDE SEQUENCE [LARGE SCALE GENOMIC DNA]</scope>
    <source>
        <strain evidence="3">FPU1</strain>
    </source>
</reference>
<keyword evidence="3" id="KW-1185">Reference proteome</keyword>
<dbReference type="PANTHER" id="PTHR33933:SF1">
    <property type="entry name" value="PROTEIN ADENYLYLTRANSFERASE MNTA-RELATED"/>
    <property type="match status" value="1"/>
</dbReference>
<evidence type="ECO:0000313" key="2">
    <source>
        <dbReference type="EMBL" id="GBF80970.1"/>
    </source>
</evidence>
<dbReference type="InterPro" id="IPR052548">
    <property type="entry name" value="Type_VII_TA_antitoxin"/>
</dbReference>
<dbReference type="Pfam" id="PF01909">
    <property type="entry name" value="NTP_transf_2"/>
    <property type="match status" value="1"/>
</dbReference>
<dbReference type="PANTHER" id="PTHR33933">
    <property type="entry name" value="NUCLEOTIDYLTRANSFERASE"/>
    <property type="match status" value="1"/>
</dbReference>
<gene>
    <name evidence="2" type="ORF">AsFPU1_2379</name>
</gene>
<proteinExistence type="predicted"/>
<comment type="caution">
    <text evidence="2">The sequence shown here is derived from an EMBL/GenBank/DDBJ whole genome shotgun (WGS) entry which is preliminary data.</text>
</comment>
<dbReference type="InterPro" id="IPR043519">
    <property type="entry name" value="NT_sf"/>
</dbReference>
<dbReference type="CDD" id="cd05403">
    <property type="entry name" value="NT_KNTase_like"/>
    <property type="match status" value="1"/>
</dbReference>
<dbReference type="EMBL" id="BDQK01000013">
    <property type="protein sequence ID" value="GBF80970.1"/>
    <property type="molecule type" value="Genomic_DNA"/>
</dbReference>
<name>A0A401IIH0_APHSA</name>